<feature type="transmembrane region" description="Helical" evidence="6">
    <location>
        <begin position="229"/>
        <end position="249"/>
    </location>
</feature>
<evidence type="ECO:0000256" key="5">
    <source>
        <dbReference type="SAM" id="MobiDB-lite"/>
    </source>
</evidence>
<proteinExistence type="predicted"/>
<sequence>MGSDNNAPSNQASDEQQQASAEAQARDEQEKALEDQNEGSEALDTKNLPSQAAAVHERLRIDGEKELERDTFALMWSAIAAGISMSASMMAKGVLHTHLPPDSGVSFLIENLGYTLGFIIVILARQQLFTENTVTAVLPAMSHPNLRNLICLLRLWGVVLLGNIVGAGLAAFTFLHLPMFTPEVSKSFVTIGEHVMENSAFEMFAKGIVAGWLIATLVWVMPSVEQAKVWIILIVTYFVAIGEFTHIIVGSSEVLYLVFDGKATWGDFLFHFGLPTLAGNIMGGTFIFALISHAQIRNDMDVQRQGKRGAWLYKQRVNGKRSK</sequence>
<dbReference type="InterPro" id="IPR000292">
    <property type="entry name" value="For/NO2_transpt"/>
</dbReference>
<name>A0ABU1GXG0_9GAMM</name>
<feature type="compositionally biased region" description="Basic and acidic residues" evidence="5">
    <location>
        <begin position="24"/>
        <end position="34"/>
    </location>
</feature>
<gene>
    <name evidence="7" type="ORF">QC825_11690</name>
</gene>
<feature type="compositionally biased region" description="Low complexity" evidence="5">
    <location>
        <begin position="11"/>
        <end position="23"/>
    </location>
</feature>
<feature type="transmembrane region" description="Helical" evidence="6">
    <location>
        <begin position="269"/>
        <end position="291"/>
    </location>
</feature>
<comment type="subcellular location">
    <subcellularLocation>
        <location evidence="1">Membrane</location>
        <topology evidence="1">Multi-pass membrane protein</topology>
    </subcellularLocation>
</comment>
<keyword evidence="4 6" id="KW-0472">Membrane</keyword>
<evidence type="ECO:0000256" key="1">
    <source>
        <dbReference type="ARBA" id="ARBA00004141"/>
    </source>
</evidence>
<evidence type="ECO:0000256" key="3">
    <source>
        <dbReference type="ARBA" id="ARBA00022989"/>
    </source>
</evidence>
<dbReference type="Gene3D" id="1.20.1080.10">
    <property type="entry name" value="Glycerol uptake facilitator protein"/>
    <property type="match status" value="1"/>
</dbReference>
<dbReference type="Pfam" id="PF01226">
    <property type="entry name" value="Form_Nir_trans"/>
    <property type="match status" value="1"/>
</dbReference>
<evidence type="ECO:0000313" key="7">
    <source>
        <dbReference type="EMBL" id="MDR5896737.1"/>
    </source>
</evidence>
<evidence type="ECO:0000256" key="4">
    <source>
        <dbReference type="ARBA" id="ARBA00023136"/>
    </source>
</evidence>
<dbReference type="Proteomes" id="UP001269375">
    <property type="component" value="Unassembled WGS sequence"/>
</dbReference>
<accession>A0ABU1GXG0</accession>
<evidence type="ECO:0000313" key="8">
    <source>
        <dbReference type="Proteomes" id="UP001269375"/>
    </source>
</evidence>
<feature type="region of interest" description="Disordered" evidence="5">
    <location>
        <begin position="1"/>
        <end position="49"/>
    </location>
</feature>
<dbReference type="PANTHER" id="PTHR30520:SF2">
    <property type="entry name" value="INNER MEMBRANE PROTEIN YFDC"/>
    <property type="match status" value="1"/>
</dbReference>
<feature type="compositionally biased region" description="Polar residues" evidence="5">
    <location>
        <begin position="1"/>
        <end position="10"/>
    </location>
</feature>
<feature type="transmembrane region" description="Helical" evidence="6">
    <location>
        <begin position="151"/>
        <end position="175"/>
    </location>
</feature>
<comment type="caution">
    <text evidence="7">The sequence shown here is derived from an EMBL/GenBank/DDBJ whole genome shotgun (WGS) entry which is preliminary data.</text>
</comment>
<dbReference type="PANTHER" id="PTHR30520">
    <property type="entry name" value="FORMATE TRANSPORTER-RELATED"/>
    <property type="match status" value="1"/>
</dbReference>
<keyword evidence="3 6" id="KW-1133">Transmembrane helix</keyword>
<feature type="transmembrane region" description="Helical" evidence="6">
    <location>
        <begin position="72"/>
        <end position="91"/>
    </location>
</feature>
<protein>
    <submittedName>
        <fullName evidence="7">Formate/nitrite transporter family protein</fullName>
    </submittedName>
</protein>
<feature type="transmembrane region" description="Helical" evidence="6">
    <location>
        <begin position="203"/>
        <end position="222"/>
    </location>
</feature>
<evidence type="ECO:0000256" key="6">
    <source>
        <dbReference type="SAM" id="Phobius"/>
    </source>
</evidence>
<evidence type="ECO:0000256" key="2">
    <source>
        <dbReference type="ARBA" id="ARBA00022692"/>
    </source>
</evidence>
<dbReference type="InterPro" id="IPR023271">
    <property type="entry name" value="Aquaporin-like"/>
</dbReference>
<dbReference type="EMBL" id="JARWAO010000006">
    <property type="protein sequence ID" value="MDR5896737.1"/>
    <property type="molecule type" value="Genomic_DNA"/>
</dbReference>
<reference evidence="7 8" key="1">
    <citation type="submission" date="2023-04" db="EMBL/GenBank/DDBJ databases">
        <title>A long-awaited taxogenomic arrangement of the family Halomonadaceae.</title>
        <authorList>
            <person name="De La Haba R."/>
            <person name="Chuvochina M."/>
            <person name="Wittouck S."/>
            <person name="Arahal D.R."/>
            <person name="Sanchez-Porro C."/>
            <person name="Hugenholtz P."/>
            <person name="Ventosa A."/>
        </authorList>
    </citation>
    <scope>NUCLEOTIDE SEQUENCE [LARGE SCALE GENOMIC DNA]</scope>
    <source>
        <strain evidence="7 8">DSM 22428</strain>
    </source>
</reference>
<feature type="transmembrane region" description="Helical" evidence="6">
    <location>
        <begin position="103"/>
        <end position="124"/>
    </location>
</feature>
<keyword evidence="8" id="KW-1185">Reference proteome</keyword>
<dbReference type="RefSeq" id="WP_251590210.1">
    <property type="nucleotide sequence ID" value="NZ_JAMLJI010000001.1"/>
</dbReference>
<organism evidence="7 8">
    <name type="scientific">Larsenimonas suaedae</name>
    <dbReference type="NCBI Taxonomy" id="1851019"/>
    <lineage>
        <taxon>Bacteria</taxon>
        <taxon>Pseudomonadati</taxon>
        <taxon>Pseudomonadota</taxon>
        <taxon>Gammaproteobacteria</taxon>
        <taxon>Oceanospirillales</taxon>
        <taxon>Halomonadaceae</taxon>
        <taxon>Larsenimonas</taxon>
    </lineage>
</organism>
<keyword evidence="2 6" id="KW-0812">Transmembrane</keyword>